<evidence type="ECO:0000256" key="3">
    <source>
        <dbReference type="ARBA" id="ARBA00023163"/>
    </source>
</evidence>
<dbReference type="CDD" id="cd07377">
    <property type="entry name" value="WHTH_GntR"/>
    <property type="match status" value="1"/>
</dbReference>
<dbReference type="InterPro" id="IPR011711">
    <property type="entry name" value="GntR_C"/>
</dbReference>
<dbReference type="GO" id="GO:0003700">
    <property type="term" value="F:DNA-binding transcription factor activity"/>
    <property type="evidence" value="ECO:0007669"/>
    <property type="project" value="InterPro"/>
</dbReference>
<dbReference type="PANTHER" id="PTHR43537:SF45">
    <property type="entry name" value="GNTR FAMILY REGULATORY PROTEIN"/>
    <property type="match status" value="1"/>
</dbReference>
<dbReference type="EMBL" id="DOEK01000035">
    <property type="protein sequence ID" value="HBP31235.1"/>
    <property type="molecule type" value="Genomic_DNA"/>
</dbReference>
<dbReference type="Gene3D" id="1.20.120.530">
    <property type="entry name" value="GntR ligand-binding domain-like"/>
    <property type="match status" value="1"/>
</dbReference>
<feature type="domain" description="HTH gntR-type" evidence="4">
    <location>
        <begin position="11"/>
        <end position="78"/>
    </location>
</feature>
<organism evidence="5 6">
    <name type="scientific">Advenella kashmirensis</name>
    <dbReference type="NCBI Taxonomy" id="310575"/>
    <lineage>
        <taxon>Bacteria</taxon>
        <taxon>Pseudomonadati</taxon>
        <taxon>Pseudomonadota</taxon>
        <taxon>Betaproteobacteria</taxon>
        <taxon>Burkholderiales</taxon>
        <taxon>Alcaligenaceae</taxon>
    </lineage>
</organism>
<dbReference type="PROSITE" id="PS50949">
    <property type="entry name" value="HTH_GNTR"/>
    <property type="match status" value="1"/>
</dbReference>
<dbReference type="InterPro" id="IPR036390">
    <property type="entry name" value="WH_DNA-bd_sf"/>
</dbReference>
<keyword evidence="3" id="KW-0804">Transcription</keyword>
<protein>
    <submittedName>
        <fullName evidence="5">GntR family transcriptional regulator</fullName>
    </submittedName>
</protein>
<evidence type="ECO:0000256" key="1">
    <source>
        <dbReference type="ARBA" id="ARBA00023015"/>
    </source>
</evidence>
<dbReference type="InterPro" id="IPR008920">
    <property type="entry name" value="TF_FadR/GntR_C"/>
</dbReference>
<dbReference type="SUPFAM" id="SSF46785">
    <property type="entry name" value="Winged helix' DNA-binding domain"/>
    <property type="match status" value="1"/>
</dbReference>
<keyword evidence="2" id="KW-0238">DNA-binding</keyword>
<dbReference type="SUPFAM" id="SSF48008">
    <property type="entry name" value="GntR ligand-binding domain-like"/>
    <property type="match status" value="1"/>
</dbReference>
<dbReference type="Proteomes" id="UP000264036">
    <property type="component" value="Unassembled WGS sequence"/>
</dbReference>
<dbReference type="Pfam" id="PF07729">
    <property type="entry name" value="FCD"/>
    <property type="match status" value="1"/>
</dbReference>
<dbReference type="InterPro" id="IPR000524">
    <property type="entry name" value="Tscrpt_reg_HTH_GntR"/>
</dbReference>
<dbReference type="Gene3D" id="1.10.10.10">
    <property type="entry name" value="Winged helix-like DNA-binding domain superfamily/Winged helix DNA-binding domain"/>
    <property type="match status" value="1"/>
</dbReference>
<name>A0A356LL27_9BURK</name>
<dbReference type="GO" id="GO:0003677">
    <property type="term" value="F:DNA binding"/>
    <property type="evidence" value="ECO:0007669"/>
    <property type="project" value="UniProtKB-KW"/>
</dbReference>
<keyword evidence="1" id="KW-0805">Transcription regulation</keyword>
<dbReference type="InterPro" id="IPR036388">
    <property type="entry name" value="WH-like_DNA-bd_sf"/>
</dbReference>
<proteinExistence type="predicted"/>
<evidence type="ECO:0000256" key="2">
    <source>
        <dbReference type="ARBA" id="ARBA00023125"/>
    </source>
</evidence>
<dbReference type="Pfam" id="PF00392">
    <property type="entry name" value="GntR"/>
    <property type="match status" value="1"/>
</dbReference>
<gene>
    <name evidence="5" type="ORF">DD666_17735</name>
</gene>
<comment type="caution">
    <text evidence="5">The sequence shown here is derived from an EMBL/GenBank/DDBJ whole genome shotgun (WGS) entry which is preliminary data.</text>
</comment>
<dbReference type="PANTHER" id="PTHR43537">
    <property type="entry name" value="TRANSCRIPTIONAL REGULATOR, GNTR FAMILY"/>
    <property type="match status" value="1"/>
</dbReference>
<dbReference type="AlphaFoldDB" id="A0A356LL27"/>
<evidence type="ECO:0000313" key="6">
    <source>
        <dbReference type="Proteomes" id="UP000264036"/>
    </source>
</evidence>
<sequence>MIPTTPLDRSRQAAPQLYQLLRQKIIALEWAPGALLSRAELADCYGVSQTPVREALLKLAAEMLVDIYPQASTRVSLIDLTLARQAHFLRQSLELELVRELAQSHEPSLIGSLQALVQQQDALRAARDLSAFSQADTQFHRVLFRAAGKDALWHLVHSNSGHLDRLRRLHLPVSGKLERIVGDHRLIVQAISGHAPEQAQQRLREHLSVTLEYVEQILHAHPQWIRMDNEVTTRPPAEY</sequence>
<evidence type="ECO:0000259" key="4">
    <source>
        <dbReference type="PROSITE" id="PS50949"/>
    </source>
</evidence>
<evidence type="ECO:0000313" key="5">
    <source>
        <dbReference type="EMBL" id="HBP31235.1"/>
    </source>
</evidence>
<accession>A0A356LL27</accession>
<dbReference type="SMART" id="SM00345">
    <property type="entry name" value="HTH_GNTR"/>
    <property type="match status" value="1"/>
</dbReference>
<dbReference type="SMART" id="SM00895">
    <property type="entry name" value="FCD"/>
    <property type="match status" value="1"/>
</dbReference>
<reference evidence="5 6" key="1">
    <citation type="journal article" date="2018" name="Nat. Biotechnol.">
        <title>A standardized bacterial taxonomy based on genome phylogeny substantially revises the tree of life.</title>
        <authorList>
            <person name="Parks D.H."/>
            <person name="Chuvochina M."/>
            <person name="Waite D.W."/>
            <person name="Rinke C."/>
            <person name="Skarshewski A."/>
            <person name="Chaumeil P.A."/>
            <person name="Hugenholtz P."/>
        </authorList>
    </citation>
    <scope>NUCLEOTIDE SEQUENCE [LARGE SCALE GENOMIC DNA]</scope>
    <source>
        <strain evidence="5">UBA10707</strain>
    </source>
</reference>